<protein>
    <submittedName>
        <fullName evidence="2">GNAT family N-acetyltransferase</fullName>
    </submittedName>
</protein>
<dbReference type="Pfam" id="PF13302">
    <property type="entry name" value="Acetyltransf_3"/>
    <property type="match status" value="1"/>
</dbReference>
<dbReference type="PANTHER" id="PTHR43792">
    <property type="entry name" value="GNAT FAMILY, PUTATIVE (AFU_ORTHOLOGUE AFUA_3G00765)-RELATED-RELATED"/>
    <property type="match status" value="1"/>
</dbReference>
<organism evidence="2 3">
    <name type="scientific">Iodobacter violaceini</name>
    <dbReference type="NCBI Taxonomy" id="3044271"/>
    <lineage>
        <taxon>Bacteria</taxon>
        <taxon>Pseudomonadati</taxon>
        <taxon>Pseudomonadota</taxon>
        <taxon>Betaproteobacteria</taxon>
        <taxon>Neisseriales</taxon>
        <taxon>Chitinibacteraceae</taxon>
        <taxon>Iodobacter</taxon>
    </lineage>
</organism>
<dbReference type="EMBL" id="JAAOLX010000001">
    <property type="protein sequence ID" value="NHQ84778.1"/>
    <property type="molecule type" value="Genomic_DNA"/>
</dbReference>
<dbReference type="InterPro" id="IPR051531">
    <property type="entry name" value="N-acetyltransferase"/>
</dbReference>
<reference evidence="2 3" key="1">
    <citation type="submission" date="2020-03" db="EMBL/GenBank/DDBJ databases">
        <title>Draft genome sequence of environmentally isolated violet-colored cultures.</title>
        <authorList>
            <person name="Wilson H.S."/>
        </authorList>
    </citation>
    <scope>NUCLEOTIDE SEQUENCE [LARGE SCALE GENOMIC DNA]</scope>
    <source>
        <strain evidence="2 3">HSC-16F04</strain>
    </source>
</reference>
<dbReference type="PANTHER" id="PTHR43792:SF9">
    <property type="entry name" value="RIBOSOMAL-PROTEIN-ALANINE ACETYLTRANSFERASE"/>
    <property type="match status" value="1"/>
</dbReference>
<dbReference type="PROSITE" id="PS51186">
    <property type="entry name" value="GNAT"/>
    <property type="match status" value="1"/>
</dbReference>
<evidence type="ECO:0000313" key="3">
    <source>
        <dbReference type="Proteomes" id="UP000712570"/>
    </source>
</evidence>
<dbReference type="InterPro" id="IPR000182">
    <property type="entry name" value="GNAT_dom"/>
</dbReference>
<evidence type="ECO:0000259" key="1">
    <source>
        <dbReference type="PROSITE" id="PS51186"/>
    </source>
</evidence>
<evidence type="ECO:0000313" key="2">
    <source>
        <dbReference type="EMBL" id="NHQ84778.1"/>
    </source>
</evidence>
<dbReference type="InterPro" id="IPR016181">
    <property type="entry name" value="Acyl_CoA_acyltransferase"/>
</dbReference>
<comment type="caution">
    <text evidence="2">The sequence shown here is derived from an EMBL/GenBank/DDBJ whole genome shotgun (WGS) entry which is preliminary data.</text>
</comment>
<dbReference type="Proteomes" id="UP000712570">
    <property type="component" value="Unassembled WGS sequence"/>
</dbReference>
<keyword evidence="3" id="KW-1185">Reference proteome</keyword>
<sequence>MRRAYLLPDHTQPLFPVIQTPRLNLRELVEDDAPAIFAIHSDADAMRWFGCDTMADLAAASQLIKVFASWRTMPNPGTRWGIEYQGQIVGSCGMFKWDKNAKHCHLGYELAQSHWGQGLMREALLAILTWGFENMALNRIQAQVHPQNRASIKSLESLGFVQEGCFREAGFWHGQHHDLLQYALLKRDW</sequence>
<dbReference type="CDD" id="cd04301">
    <property type="entry name" value="NAT_SF"/>
    <property type="match status" value="1"/>
</dbReference>
<dbReference type="Gene3D" id="3.40.630.30">
    <property type="match status" value="1"/>
</dbReference>
<gene>
    <name evidence="2" type="ORF">HA050_01420</name>
</gene>
<feature type="domain" description="N-acetyltransferase" evidence="1">
    <location>
        <begin position="23"/>
        <end position="185"/>
    </location>
</feature>
<proteinExistence type="predicted"/>
<accession>A0ABX0KQ78</accession>
<name>A0ABX0KQ78_9NEIS</name>
<dbReference type="SUPFAM" id="SSF55729">
    <property type="entry name" value="Acyl-CoA N-acyltransferases (Nat)"/>
    <property type="match status" value="1"/>
</dbReference>